<dbReference type="InterPro" id="IPR023210">
    <property type="entry name" value="NADP_OxRdtase_dom"/>
</dbReference>
<dbReference type="GO" id="GO:0008483">
    <property type="term" value="F:transaminase activity"/>
    <property type="evidence" value="ECO:0007669"/>
    <property type="project" value="UniProtKB-KW"/>
</dbReference>
<dbReference type="EMBL" id="CAMXCT020000118">
    <property type="protein sequence ID" value="CAL1127526.1"/>
    <property type="molecule type" value="Genomic_DNA"/>
</dbReference>
<organism evidence="2">
    <name type="scientific">Cladocopium goreaui</name>
    <dbReference type="NCBI Taxonomy" id="2562237"/>
    <lineage>
        <taxon>Eukaryota</taxon>
        <taxon>Sar</taxon>
        <taxon>Alveolata</taxon>
        <taxon>Dinophyceae</taxon>
        <taxon>Suessiales</taxon>
        <taxon>Symbiodiniaceae</taxon>
        <taxon>Cladocopium</taxon>
    </lineage>
</organism>
<gene>
    <name evidence="2" type="ORF">C1SCF055_LOCUS2577</name>
</gene>
<evidence type="ECO:0000313" key="3">
    <source>
        <dbReference type="EMBL" id="CAL4761463.1"/>
    </source>
</evidence>
<dbReference type="SUPFAM" id="SSF51430">
    <property type="entry name" value="NAD(P)-linked oxidoreductase"/>
    <property type="match status" value="1"/>
</dbReference>
<dbReference type="Gene3D" id="3.20.20.100">
    <property type="entry name" value="NADP-dependent oxidoreductase domain"/>
    <property type="match status" value="1"/>
</dbReference>
<reference evidence="2" key="1">
    <citation type="submission" date="2022-10" db="EMBL/GenBank/DDBJ databases">
        <authorList>
            <person name="Chen Y."/>
            <person name="Dougan E. K."/>
            <person name="Chan C."/>
            <person name="Rhodes N."/>
            <person name="Thang M."/>
        </authorList>
    </citation>
    <scope>NUCLEOTIDE SEQUENCE</scope>
</reference>
<reference evidence="3 4" key="2">
    <citation type="submission" date="2024-05" db="EMBL/GenBank/DDBJ databases">
        <authorList>
            <person name="Chen Y."/>
            <person name="Shah S."/>
            <person name="Dougan E. K."/>
            <person name="Thang M."/>
            <person name="Chan C."/>
        </authorList>
    </citation>
    <scope>NUCLEOTIDE SEQUENCE [LARGE SCALE GENOMIC DNA]</scope>
</reference>
<evidence type="ECO:0000259" key="1">
    <source>
        <dbReference type="Pfam" id="PF00248"/>
    </source>
</evidence>
<dbReference type="InterPro" id="IPR036812">
    <property type="entry name" value="NAD(P)_OxRdtase_dom_sf"/>
</dbReference>
<dbReference type="AlphaFoldDB" id="A0A9P1FFI7"/>
<proteinExistence type="predicted"/>
<accession>A0A9P1FFI7</accession>
<comment type="caution">
    <text evidence="2">The sequence shown here is derived from an EMBL/GenBank/DDBJ whole genome shotgun (WGS) entry which is preliminary data.</text>
</comment>
<dbReference type="EMBL" id="CAMXCT030000118">
    <property type="protein sequence ID" value="CAL4761463.1"/>
    <property type="molecule type" value="Genomic_DNA"/>
</dbReference>
<protein>
    <submittedName>
        <fullName evidence="3">Acetylornithine aminotransferase, mitochondrial</fullName>
    </submittedName>
</protein>
<dbReference type="PANTHER" id="PTHR43312:SF1">
    <property type="entry name" value="NADP-DEPENDENT OXIDOREDUCTASE DOMAIN-CONTAINING PROTEIN"/>
    <property type="match status" value="1"/>
</dbReference>
<keyword evidence="3" id="KW-0032">Aminotransferase</keyword>
<dbReference type="Pfam" id="PF00248">
    <property type="entry name" value="Aldo_ket_red"/>
    <property type="match status" value="1"/>
</dbReference>
<sequence>MATVEGTARFVERVLASGRLHPSNARRLGPFACTALGFGAYRLVPEGSATGAATAATASGALTRALDSVNVIDTSSHYAFGHSERVIGATLHGRPRDELIVCTKVGHVPRGEMPKGAVPIGAHRGAGTTSDDWHCISPTFVDSEVKVPIADAWDEMYQSLFEAFKILERLCNDGIITSGYGVSSNFLSCMFSVTGLPNLYESLVLDRVVDAAASAARAEGLQKHRFQVAQLPLNAFENGAVLGRTPGTQAEGDCSMAQRLGVSILTNRPINALPMPGVSTGDWGRGGNSYLQLREAKPMGTTQSLLKRVVLDALADAKAKAEAEATLQQVALRLASSSNVSCTLNGAHQTKYVEDLEDVLKVASLSESQVQRAMQSVRSMATELGCQTKGLW</sequence>
<keyword evidence="3" id="KW-0808">Transferase</keyword>
<dbReference type="EMBL" id="CAMXCT010000118">
    <property type="protein sequence ID" value="CAI3974151.1"/>
    <property type="molecule type" value="Genomic_DNA"/>
</dbReference>
<dbReference type="PANTHER" id="PTHR43312">
    <property type="entry name" value="D-THREO-ALDOSE 1-DEHYDROGENASE"/>
    <property type="match status" value="1"/>
</dbReference>
<dbReference type="Proteomes" id="UP001152797">
    <property type="component" value="Unassembled WGS sequence"/>
</dbReference>
<evidence type="ECO:0000313" key="4">
    <source>
        <dbReference type="Proteomes" id="UP001152797"/>
    </source>
</evidence>
<dbReference type="OrthoDB" id="421205at2759"/>
<name>A0A9P1FFI7_9DINO</name>
<feature type="domain" description="NADP-dependent oxidoreductase" evidence="1">
    <location>
        <begin position="36"/>
        <end position="184"/>
    </location>
</feature>
<dbReference type="InterPro" id="IPR053135">
    <property type="entry name" value="AKR2_Oxidoreductase"/>
</dbReference>
<evidence type="ECO:0000313" key="2">
    <source>
        <dbReference type="EMBL" id="CAI3974151.1"/>
    </source>
</evidence>
<keyword evidence="4" id="KW-1185">Reference proteome</keyword>